<keyword evidence="3" id="KW-0813">Transport</keyword>
<dbReference type="Proteomes" id="UP001386955">
    <property type="component" value="Unassembled WGS sequence"/>
</dbReference>
<dbReference type="FunFam" id="3.30.70.3490:FF:000007">
    <property type="entry name" value="Oxysterol-binding protein-related protein 4B"/>
    <property type="match status" value="1"/>
</dbReference>
<evidence type="ECO:0000256" key="4">
    <source>
        <dbReference type="ARBA" id="ARBA00023121"/>
    </source>
</evidence>
<accession>A0AAN9S2Q3</accession>
<dbReference type="InterPro" id="IPR037239">
    <property type="entry name" value="OSBP_sf"/>
</dbReference>
<protein>
    <recommendedName>
        <fullName evidence="8">Oxysterol-binding protein</fullName>
    </recommendedName>
</protein>
<gene>
    <name evidence="6" type="ORF">VNO78_22939</name>
</gene>
<comment type="caution">
    <text evidence="6">The sequence shown here is derived from an EMBL/GenBank/DDBJ whole genome shotgun (WGS) entry which is preliminary data.</text>
</comment>
<dbReference type="SUPFAM" id="SSF144000">
    <property type="entry name" value="Oxysterol-binding protein-like"/>
    <property type="match status" value="1"/>
</dbReference>
<dbReference type="Gene3D" id="3.30.70.3490">
    <property type="match status" value="1"/>
</dbReference>
<dbReference type="GO" id="GO:0005829">
    <property type="term" value="C:cytosol"/>
    <property type="evidence" value="ECO:0007669"/>
    <property type="project" value="TreeGrafter"/>
</dbReference>
<dbReference type="Gene3D" id="2.40.160.120">
    <property type="match status" value="1"/>
</dbReference>
<keyword evidence="4" id="KW-0446">Lipid-binding</keyword>
<evidence type="ECO:0000256" key="2">
    <source>
        <dbReference type="ARBA" id="ARBA00008842"/>
    </source>
</evidence>
<proteinExistence type="inferred from homology"/>
<dbReference type="EMBL" id="JAYMYS010000006">
    <property type="protein sequence ID" value="KAK7388133.1"/>
    <property type="molecule type" value="Genomic_DNA"/>
</dbReference>
<evidence type="ECO:0000313" key="7">
    <source>
        <dbReference type="Proteomes" id="UP001386955"/>
    </source>
</evidence>
<organism evidence="6 7">
    <name type="scientific">Psophocarpus tetragonolobus</name>
    <name type="common">Winged bean</name>
    <name type="synonym">Dolichos tetragonolobus</name>
    <dbReference type="NCBI Taxonomy" id="3891"/>
    <lineage>
        <taxon>Eukaryota</taxon>
        <taxon>Viridiplantae</taxon>
        <taxon>Streptophyta</taxon>
        <taxon>Embryophyta</taxon>
        <taxon>Tracheophyta</taxon>
        <taxon>Spermatophyta</taxon>
        <taxon>Magnoliopsida</taxon>
        <taxon>eudicotyledons</taxon>
        <taxon>Gunneridae</taxon>
        <taxon>Pentapetalae</taxon>
        <taxon>rosids</taxon>
        <taxon>fabids</taxon>
        <taxon>Fabales</taxon>
        <taxon>Fabaceae</taxon>
        <taxon>Papilionoideae</taxon>
        <taxon>50 kb inversion clade</taxon>
        <taxon>NPAAA clade</taxon>
        <taxon>indigoferoid/millettioid clade</taxon>
        <taxon>Phaseoleae</taxon>
        <taxon>Psophocarpus</taxon>
    </lineage>
</organism>
<dbReference type="PROSITE" id="PS01013">
    <property type="entry name" value="OSBP"/>
    <property type="match status" value="1"/>
</dbReference>
<comment type="similarity">
    <text evidence="2 5">Belongs to the OSBP family.</text>
</comment>
<evidence type="ECO:0000256" key="1">
    <source>
        <dbReference type="ARBA" id="ARBA00003361"/>
    </source>
</evidence>
<comment type="function">
    <text evidence="1">May be involved in the transport of sterols.</text>
</comment>
<dbReference type="GO" id="GO:0032934">
    <property type="term" value="F:sterol binding"/>
    <property type="evidence" value="ECO:0007669"/>
    <property type="project" value="TreeGrafter"/>
</dbReference>
<evidence type="ECO:0000256" key="3">
    <source>
        <dbReference type="ARBA" id="ARBA00023055"/>
    </source>
</evidence>
<dbReference type="InterPro" id="IPR000648">
    <property type="entry name" value="Oxysterol-bd"/>
</dbReference>
<keyword evidence="3" id="KW-0445">Lipid transport</keyword>
<dbReference type="PANTHER" id="PTHR10972:SF170">
    <property type="entry name" value="OSBP(OXYSTEROL-BINDING PROTEIN)-RELATED PROTEIN 4C"/>
    <property type="match status" value="1"/>
</dbReference>
<keyword evidence="7" id="KW-1185">Reference proteome</keyword>
<dbReference type="Pfam" id="PF01237">
    <property type="entry name" value="Oxysterol_BP"/>
    <property type="match status" value="1"/>
</dbReference>
<evidence type="ECO:0000256" key="5">
    <source>
        <dbReference type="RuleBase" id="RU003844"/>
    </source>
</evidence>
<dbReference type="PANTHER" id="PTHR10972">
    <property type="entry name" value="OXYSTEROL-BINDING PROTEIN-RELATED"/>
    <property type="match status" value="1"/>
</dbReference>
<sequence>MFNMPKSQLQCYAESVYCTSSDLLSNLNSGKTPLDRLILVIAWSISTIRPLRFGVAPYNSILAETHHVSKGNLNVLLEQVSHHPPISALHATNDKENIEITWCHSPVSKFNGTSIETKVHGKRLLKLYNHKETYEMNSPNLIIRILPVPGTDWVGNVSIRCQETGLVAELNYISQSFFGFGACRRLIKGKIFNSLSMKNILYKIKGHWDSTVTVRNETTAEERVIYDAKEAISGLQAPIVKDLESVWPTETALVWGELSQAILSKEWEKAREAKKIVEERQRELLRERESKGEKWVPKHFTLSYTKDGWECSPIQKWVPDAPIVTL</sequence>
<dbReference type="GO" id="GO:0016020">
    <property type="term" value="C:membrane"/>
    <property type="evidence" value="ECO:0007669"/>
    <property type="project" value="TreeGrafter"/>
</dbReference>
<dbReference type="GO" id="GO:0006869">
    <property type="term" value="P:lipid transport"/>
    <property type="evidence" value="ECO:0007669"/>
    <property type="project" value="UniProtKB-KW"/>
</dbReference>
<dbReference type="FunFam" id="2.40.160.120:FF:000011">
    <property type="entry name" value="Oxysterol-binding protein-related protein 4C"/>
    <property type="match status" value="1"/>
</dbReference>
<dbReference type="AlphaFoldDB" id="A0AAN9S2Q3"/>
<dbReference type="InterPro" id="IPR018494">
    <property type="entry name" value="Oxysterol-bd_CS"/>
</dbReference>
<reference evidence="6 7" key="1">
    <citation type="submission" date="2024-01" db="EMBL/GenBank/DDBJ databases">
        <title>The genomes of 5 underutilized Papilionoideae crops provide insights into root nodulation and disease resistanc.</title>
        <authorList>
            <person name="Jiang F."/>
        </authorList>
    </citation>
    <scope>NUCLEOTIDE SEQUENCE [LARGE SCALE GENOMIC DNA]</scope>
    <source>
        <strain evidence="6">DUOXIRENSHENG_FW03</strain>
        <tissue evidence="6">Leaves</tissue>
    </source>
</reference>
<evidence type="ECO:0000313" key="6">
    <source>
        <dbReference type="EMBL" id="KAK7388133.1"/>
    </source>
</evidence>
<evidence type="ECO:0008006" key="8">
    <source>
        <dbReference type="Google" id="ProtNLM"/>
    </source>
</evidence>
<name>A0AAN9S2Q3_PSOTE</name>